<protein>
    <submittedName>
        <fullName evidence="1">Uncharacterized protein</fullName>
    </submittedName>
</protein>
<dbReference type="AlphaFoldDB" id="A0AAJ5WYE1"/>
<dbReference type="EMBL" id="CP119311">
    <property type="protein sequence ID" value="WEK37753.1"/>
    <property type="molecule type" value="Genomic_DNA"/>
</dbReference>
<accession>A0AAJ5WYE1</accession>
<evidence type="ECO:0000313" key="2">
    <source>
        <dbReference type="Proteomes" id="UP001220610"/>
    </source>
</evidence>
<dbReference type="Proteomes" id="UP001220610">
    <property type="component" value="Chromosome"/>
</dbReference>
<organism evidence="1 2">
    <name type="scientific">Candidatus Pseudobacter hemicellulosilyticus</name>
    <dbReference type="NCBI Taxonomy" id="3121375"/>
    <lineage>
        <taxon>Bacteria</taxon>
        <taxon>Pseudomonadati</taxon>
        <taxon>Bacteroidota</taxon>
        <taxon>Chitinophagia</taxon>
        <taxon>Chitinophagales</taxon>
        <taxon>Chitinophagaceae</taxon>
        <taxon>Pseudobacter</taxon>
    </lineage>
</organism>
<name>A0AAJ5WYE1_9BACT</name>
<reference evidence="1" key="1">
    <citation type="submission" date="2023-03" db="EMBL/GenBank/DDBJ databases">
        <title>Andean soil-derived lignocellulolytic bacterial consortium as a source of novel taxa and putative plastic-active enzymes.</title>
        <authorList>
            <person name="Diaz-Garcia L."/>
            <person name="Chuvochina M."/>
            <person name="Feuerriegel G."/>
            <person name="Bunk B."/>
            <person name="Sproer C."/>
            <person name="Streit W.R."/>
            <person name="Rodriguez L.M."/>
            <person name="Overmann J."/>
            <person name="Jimenez D.J."/>
        </authorList>
    </citation>
    <scope>NUCLEOTIDE SEQUENCE</scope>
    <source>
        <strain evidence="1">MAG 7</strain>
    </source>
</reference>
<evidence type="ECO:0000313" key="1">
    <source>
        <dbReference type="EMBL" id="WEK37753.1"/>
    </source>
</evidence>
<sequence length="58" mass="6972">MTTMDKIIDVLASKEFFLCSQLGMGYIFLITETIRRRKEKKEARRLEEKQVTQRKPYC</sequence>
<gene>
    <name evidence="1" type="ORF">P0Y53_09585</name>
</gene>
<proteinExistence type="predicted"/>